<comment type="caution">
    <text evidence="1">The sequence shown here is derived from an EMBL/GenBank/DDBJ whole genome shotgun (WGS) entry which is preliminary data.</text>
</comment>
<gene>
    <name evidence="1" type="ORF">BHAOGJBA_4245</name>
</gene>
<evidence type="ECO:0000313" key="1">
    <source>
        <dbReference type="EMBL" id="GJD90703.1"/>
    </source>
</evidence>
<proteinExistence type="predicted"/>
<organism evidence="1 2">
    <name type="scientific">Methylobacterium hispanicum</name>
    <dbReference type="NCBI Taxonomy" id="270350"/>
    <lineage>
        <taxon>Bacteria</taxon>
        <taxon>Pseudomonadati</taxon>
        <taxon>Pseudomonadota</taxon>
        <taxon>Alphaproteobacteria</taxon>
        <taxon>Hyphomicrobiales</taxon>
        <taxon>Methylobacteriaceae</taxon>
        <taxon>Methylobacterium</taxon>
    </lineage>
</organism>
<protein>
    <submittedName>
        <fullName evidence="1">Uncharacterized protein</fullName>
    </submittedName>
</protein>
<accession>A0AAV4ZRJ9</accession>
<reference evidence="1" key="1">
    <citation type="journal article" date="2016" name="Front. Microbiol.">
        <title>Genome Sequence of the Piezophilic, Mesophilic Sulfate-Reducing Bacterium Desulfovibrio indicus J2T.</title>
        <authorList>
            <person name="Cao J."/>
            <person name="Maignien L."/>
            <person name="Shao Z."/>
            <person name="Alain K."/>
            <person name="Jebbar M."/>
        </authorList>
    </citation>
    <scope>NUCLEOTIDE SEQUENCE</scope>
    <source>
        <strain evidence="1">DSM 16372</strain>
    </source>
</reference>
<evidence type="ECO:0000313" key="2">
    <source>
        <dbReference type="Proteomes" id="UP001055247"/>
    </source>
</evidence>
<dbReference type="AlphaFoldDB" id="A0AAV4ZRJ9"/>
<dbReference type="Proteomes" id="UP001055247">
    <property type="component" value="Unassembled WGS sequence"/>
</dbReference>
<dbReference type="RefSeq" id="WP_238230868.1">
    <property type="nucleotide sequence ID" value="NZ_BPQO01000020.1"/>
</dbReference>
<name>A0AAV4ZRJ9_9HYPH</name>
<dbReference type="EMBL" id="BPQO01000020">
    <property type="protein sequence ID" value="GJD90703.1"/>
    <property type="molecule type" value="Genomic_DNA"/>
</dbReference>
<reference evidence="1" key="2">
    <citation type="submission" date="2021-08" db="EMBL/GenBank/DDBJ databases">
        <authorList>
            <person name="Tani A."/>
            <person name="Ola A."/>
            <person name="Ogura Y."/>
            <person name="Katsura K."/>
            <person name="Hayashi T."/>
        </authorList>
    </citation>
    <scope>NUCLEOTIDE SEQUENCE</scope>
    <source>
        <strain evidence="1">DSM 16372</strain>
    </source>
</reference>
<keyword evidence="2" id="KW-1185">Reference proteome</keyword>
<sequence length="353" mass="38712">MTPPQATTAGSHARIVVQTQVALADEAGNRVRALLFVDAEVPADPEARLPVIGSFPLYREELRSDYLSAGGAVYRLRRADNARHTSAMVPPEPRPRPEDVVARFEYRRYGEDDSFWPDGLKNDPDLAVAVYGDGPPRIQGAGARSFDLTTISETVAAIRAEARARLIRRPEGLYYQAPVPVIRIVHDFVSEAPFAYDVVEMDATDEMTFSIDRGREASAFARMIAGGRPQPPFDGAMTTNPGLLPLRDDVVGLASALGPQLARFSFFDPPSMDRETLLAWHDAANAERIATTLGRSGAERVLTGLRRLIGYLHEIDAIVECAPHFRKRLARIAARIDLEAPLIPSANPAEPRP</sequence>